<comment type="caution">
    <text evidence="1">The sequence shown here is derived from an EMBL/GenBank/DDBJ whole genome shotgun (WGS) entry which is preliminary data.</text>
</comment>
<gene>
    <name evidence="1" type="ORF">Poly41_69170</name>
</gene>
<accession>A0A5C6CX57</accession>
<evidence type="ECO:0000313" key="1">
    <source>
        <dbReference type="EMBL" id="TWU28021.1"/>
    </source>
</evidence>
<reference evidence="1 2" key="1">
    <citation type="submission" date="2019-02" db="EMBL/GenBank/DDBJ databases">
        <title>Deep-cultivation of Planctomycetes and their phenomic and genomic characterization uncovers novel biology.</title>
        <authorList>
            <person name="Wiegand S."/>
            <person name="Jogler M."/>
            <person name="Boedeker C."/>
            <person name="Pinto D."/>
            <person name="Vollmers J."/>
            <person name="Rivas-Marin E."/>
            <person name="Kohn T."/>
            <person name="Peeters S.H."/>
            <person name="Heuer A."/>
            <person name="Rast P."/>
            <person name="Oberbeckmann S."/>
            <person name="Bunk B."/>
            <person name="Jeske O."/>
            <person name="Meyerdierks A."/>
            <person name="Storesund J.E."/>
            <person name="Kallscheuer N."/>
            <person name="Luecker S."/>
            <person name="Lage O.M."/>
            <person name="Pohl T."/>
            <person name="Merkel B.J."/>
            <person name="Hornburger P."/>
            <person name="Mueller R.-W."/>
            <person name="Bruemmer F."/>
            <person name="Labrenz M."/>
            <person name="Spormann A.M."/>
            <person name="Op Den Camp H."/>
            <person name="Overmann J."/>
            <person name="Amann R."/>
            <person name="Jetten M.S.M."/>
            <person name="Mascher T."/>
            <person name="Medema M.H."/>
            <person name="Devos D.P."/>
            <person name="Kaster A.-K."/>
            <person name="Ovreas L."/>
            <person name="Rohde M."/>
            <person name="Galperin M.Y."/>
            <person name="Jogler C."/>
        </authorList>
    </citation>
    <scope>NUCLEOTIDE SEQUENCE [LARGE SCALE GENOMIC DNA]</scope>
    <source>
        <strain evidence="1 2">Poly41</strain>
    </source>
</reference>
<sequence>MKPNVASMDMSVRLNSVLLVDWQECLANPWLTTNDGQTNRCFVEIDCQLCSRRRVQREIAIAGKDHQPNLLASGNYLIVGF</sequence>
<name>A0A5C6CX57_9BACT</name>
<dbReference type="Proteomes" id="UP000319143">
    <property type="component" value="Unassembled WGS sequence"/>
</dbReference>
<protein>
    <submittedName>
        <fullName evidence="1">Uncharacterized protein</fullName>
    </submittedName>
</protein>
<organism evidence="1 2">
    <name type="scientific">Novipirellula artificiosorum</name>
    <dbReference type="NCBI Taxonomy" id="2528016"/>
    <lineage>
        <taxon>Bacteria</taxon>
        <taxon>Pseudomonadati</taxon>
        <taxon>Planctomycetota</taxon>
        <taxon>Planctomycetia</taxon>
        <taxon>Pirellulales</taxon>
        <taxon>Pirellulaceae</taxon>
        <taxon>Novipirellula</taxon>
    </lineage>
</organism>
<dbReference type="AlphaFoldDB" id="A0A5C6CX57"/>
<dbReference type="EMBL" id="SJPV01000031">
    <property type="protein sequence ID" value="TWU28021.1"/>
    <property type="molecule type" value="Genomic_DNA"/>
</dbReference>
<keyword evidence="2" id="KW-1185">Reference proteome</keyword>
<evidence type="ECO:0000313" key="2">
    <source>
        <dbReference type="Proteomes" id="UP000319143"/>
    </source>
</evidence>
<proteinExistence type="predicted"/>